<dbReference type="Pfam" id="PF02297">
    <property type="entry name" value="COX6B"/>
    <property type="match status" value="1"/>
</dbReference>
<name>A0AAV0W6U9_9HEMI</name>
<dbReference type="InterPro" id="IPR003213">
    <property type="entry name" value="Cyt_c_oxidase_su6B"/>
</dbReference>
<dbReference type="PANTHER" id="PTHR46281:SF8">
    <property type="entry name" value="CYTOCHROME C OXIDASE SUBUNIT 12, MITOCHONDRIAL"/>
    <property type="match status" value="1"/>
</dbReference>
<proteinExistence type="predicted"/>
<keyword evidence="5" id="KW-1185">Reference proteome</keyword>
<dbReference type="Gene3D" id="1.10.10.140">
    <property type="entry name" value="Cytochrome c oxidase, subunit VIb"/>
    <property type="match status" value="1"/>
</dbReference>
<dbReference type="SUPFAM" id="SSF47694">
    <property type="entry name" value="Cytochrome c oxidase subunit h"/>
    <property type="match status" value="1"/>
</dbReference>
<reference evidence="4 5" key="1">
    <citation type="submission" date="2023-01" db="EMBL/GenBank/DDBJ databases">
        <authorList>
            <person name="Whitehead M."/>
        </authorList>
    </citation>
    <scope>NUCLEOTIDE SEQUENCE [LARGE SCALE GENOMIC DNA]</scope>
</reference>
<evidence type="ECO:0000256" key="2">
    <source>
        <dbReference type="ARBA" id="ARBA00023128"/>
    </source>
</evidence>
<dbReference type="PANTHER" id="PTHR46281">
    <property type="entry name" value="CYTOCHROME C OXIDASE SUBUNIT 6B"/>
    <property type="match status" value="1"/>
</dbReference>
<dbReference type="GO" id="GO:0005739">
    <property type="term" value="C:mitochondrion"/>
    <property type="evidence" value="ECO:0007669"/>
    <property type="project" value="UniProtKB-SubCell"/>
</dbReference>
<dbReference type="InterPro" id="IPR048280">
    <property type="entry name" value="COX6B-like"/>
</dbReference>
<protein>
    <recommendedName>
        <fullName evidence="6">Cytochrome c oxidase subunit</fullName>
    </recommendedName>
</protein>
<dbReference type="EMBL" id="CARXXK010000001">
    <property type="protein sequence ID" value="CAI6351489.1"/>
    <property type="molecule type" value="Genomic_DNA"/>
</dbReference>
<evidence type="ECO:0000313" key="4">
    <source>
        <dbReference type="EMBL" id="CAI6351489.1"/>
    </source>
</evidence>
<sequence length="89" mass="10833">MSKLNELDELRSDVICPLDPRFQNTNVTRYCFTHYVDYHRCIYLLGEDETSCDIFKNTYRRMCPNAWIDTWDRRRENGIFPRDCKTELD</sequence>
<dbReference type="InterPro" id="IPR036549">
    <property type="entry name" value="CX6/COA6-like_sf"/>
</dbReference>
<evidence type="ECO:0000313" key="5">
    <source>
        <dbReference type="Proteomes" id="UP001160148"/>
    </source>
</evidence>
<comment type="caution">
    <text evidence="4">The sequence shown here is derived from an EMBL/GenBank/DDBJ whole genome shotgun (WGS) entry which is preliminary data.</text>
</comment>
<gene>
    <name evidence="4" type="ORF">MEUPH1_LOCUS7830</name>
</gene>
<dbReference type="Proteomes" id="UP001160148">
    <property type="component" value="Unassembled WGS sequence"/>
</dbReference>
<accession>A0AAV0W6U9</accession>
<evidence type="ECO:0000256" key="1">
    <source>
        <dbReference type="ARBA" id="ARBA00004173"/>
    </source>
</evidence>
<comment type="subcellular location">
    <subcellularLocation>
        <location evidence="1">Mitochondrion</location>
    </subcellularLocation>
</comment>
<dbReference type="AlphaFoldDB" id="A0AAV0W6U9"/>
<organism evidence="4 5">
    <name type="scientific">Macrosiphum euphorbiae</name>
    <name type="common">potato aphid</name>
    <dbReference type="NCBI Taxonomy" id="13131"/>
    <lineage>
        <taxon>Eukaryota</taxon>
        <taxon>Metazoa</taxon>
        <taxon>Ecdysozoa</taxon>
        <taxon>Arthropoda</taxon>
        <taxon>Hexapoda</taxon>
        <taxon>Insecta</taxon>
        <taxon>Pterygota</taxon>
        <taxon>Neoptera</taxon>
        <taxon>Paraneoptera</taxon>
        <taxon>Hemiptera</taxon>
        <taxon>Sternorrhyncha</taxon>
        <taxon>Aphidomorpha</taxon>
        <taxon>Aphidoidea</taxon>
        <taxon>Aphididae</taxon>
        <taxon>Macrosiphini</taxon>
        <taxon>Macrosiphum</taxon>
    </lineage>
</organism>
<keyword evidence="2" id="KW-0496">Mitochondrion</keyword>
<evidence type="ECO:0000256" key="3">
    <source>
        <dbReference type="ARBA" id="ARBA00023157"/>
    </source>
</evidence>
<dbReference type="CDD" id="cd00926">
    <property type="entry name" value="Cyt_c_Oxidase_VIb"/>
    <property type="match status" value="1"/>
</dbReference>
<keyword evidence="3" id="KW-1015">Disulfide bond</keyword>
<evidence type="ECO:0008006" key="6">
    <source>
        <dbReference type="Google" id="ProtNLM"/>
    </source>
</evidence>
<dbReference type="GO" id="GO:0045277">
    <property type="term" value="C:respiratory chain complex IV"/>
    <property type="evidence" value="ECO:0007669"/>
    <property type="project" value="InterPro"/>
</dbReference>